<evidence type="ECO:0000256" key="3">
    <source>
        <dbReference type="ARBA" id="ARBA00006904"/>
    </source>
</evidence>
<dbReference type="UniPathway" id="UPA00135">
    <property type="reaction ID" value="UER00197"/>
</dbReference>
<dbReference type="EC" id="2.6.1.52" evidence="4"/>
<organism evidence="13">
    <name type="scientific">marine sediment metagenome</name>
    <dbReference type="NCBI Taxonomy" id="412755"/>
    <lineage>
        <taxon>unclassified sequences</taxon>
        <taxon>metagenomes</taxon>
        <taxon>ecological metagenomes</taxon>
    </lineage>
</organism>
<dbReference type="PANTHER" id="PTHR43247:SF1">
    <property type="entry name" value="PHOSPHOSERINE AMINOTRANSFERASE"/>
    <property type="match status" value="1"/>
</dbReference>
<comment type="cofactor">
    <cofactor evidence="1">
        <name>pyridoxal 5'-phosphate</name>
        <dbReference type="ChEBI" id="CHEBI:597326"/>
    </cofactor>
</comment>
<dbReference type="InterPro" id="IPR015421">
    <property type="entry name" value="PyrdxlP-dep_Trfase_major"/>
</dbReference>
<evidence type="ECO:0000256" key="1">
    <source>
        <dbReference type="ARBA" id="ARBA00001933"/>
    </source>
</evidence>
<dbReference type="GO" id="GO:0006564">
    <property type="term" value="P:L-serine biosynthetic process"/>
    <property type="evidence" value="ECO:0007669"/>
    <property type="project" value="UniProtKB-KW"/>
</dbReference>
<dbReference type="FunFam" id="3.40.640.10:FF:000010">
    <property type="entry name" value="Phosphoserine aminotransferase"/>
    <property type="match status" value="1"/>
</dbReference>
<evidence type="ECO:0000256" key="2">
    <source>
        <dbReference type="ARBA" id="ARBA00005099"/>
    </source>
</evidence>
<dbReference type="InterPro" id="IPR015424">
    <property type="entry name" value="PyrdxlP-dep_Trfase"/>
</dbReference>
<protein>
    <recommendedName>
        <fullName evidence="4">phosphoserine transaminase</fullName>
        <ecNumber evidence="4">2.6.1.52</ecNumber>
    </recommendedName>
</protein>
<dbReference type="HAMAP" id="MF_00160">
    <property type="entry name" value="SerC_aminotrans_5"/>
    <property type="match status" value="1"/>
</dbReference>
<evidence type="ECO:0000256" key="10">
    <source>
        <dbReference type="ARBA" id="ARBA00047630"/>
    </source>
</evidence>
<comment type="catalytic activity">
    <reaction evidence="11">
        <text>O-phospho-L-serine + 2-oxoglutarate = 3-phosphooxypyruvate + L-glutamate</text>
        <dbReference type="Rhea" id="RHEA:14329"/>
        <dbReference type="ChEBI" id="CHEBI:16810"/>
        <dbReference type="ChEBI" id="CHEBI:18110"/>
        <dbReference type="ChEBI" id="CHEBI:29985"/>
        <dbReference type="ChEBI" id="CHEBI:57524"/>
        <dbReference type="EC" id="2.6.1.52"/>
    </reaction>
</comment>
<proteinExistence type="inferred from homology"/>
<dbReference type="EMBL" id="LAZR01000019">
    <property type="protein sequence ID" value="KKO05473.1"/>
    <property type="molecule type" value="Genomic_DNA"/>
</dbReference>
<sequence length="362" mass="40227">MNRVYNFGAGPAMLPTSVMERAQREFLDYNGMGASVIEISHRSKEFEALLTHTDDLIREISGLPDDFEILYVHGSAQLQFSAVPHNLLDLNPAHKAAYLETGNFATLARKEASRFGNITVAATSEASNFDRIPDFDPATLDPDTSYVHLTSNNTIFGTRWNHFPDTGKIPLVADMTSELLSRQLDFNKFGLIFAGLQKNLGPSGMATVLIRKELLGHALPNTPNLLNYETYAKNHSMPNTINTFAVYMMNLVLQWLKEQGGLSAMEALNAQKAKLIYDVIDNNDFYIGSAHPDHRSEMNVCFNLQDSTLDKKFLDEALVRGLYALKGHRLVGGIRASIYNAMPLAGCQALVDFMQEFAKQNG</sequence>
<keyword evidence="8" id="KW-0663">Pyridoxal phosphate</keyword>
<evidence type="ECO:0000256" key="6">
    <source>
        <dbReference type="ARBA" id="ARBA00022605"/>
    </source>
</evidence>
<keyword evidence="6" id="KW-0028">Amino-acid biosynthesis</keyword>
<dbReference type="InterPro" id="IPR000192">
    <property type="entry name" value="Aminotrans_V_dom"/>
</dbReference>
<keyword evidence="5" id="KW-0032">Aminotransferase</keyword>
<keyword evidence="7" id="KW-0808">Transferase</keyword>
<dbReference type="GO" id="GO:0004648">
    <property type="term" value="F:O-phospho-L-serine:2-oxoglutarate aminotransferase activity"/>
    <property type="evidence" value="ECO:0007669"/>
    <property type="project" value="UniProtKB-EC"/>
</dbReference>
<evidence type="ECO:0000256" key="4">
    <source>
        <dbReference type="ARBA" id="ARBA00013030"/>
    </source>
</evidence>
<comment type="pathway">
    <text evidence="2">Amino-acid biosynthesis; L-serine biosynthesis; L-serine from 3-phospho-D-glycerate: step 2/3.</text>
</comment>
<evidence type="ECO:0000256" key="8">
    <source>
        <dbReference type="ARBA" id="ARBA00022898"/>
    </source>
</evidence>
<keyword evidence="9" id="KW-0718">Serine biosynthesis</keyword>
<feature type="domain" description="Aminotransferase class V" evidence="12">
    <location>
        <begin position="4"/>
        <end position="349"/>
    </location>
</feature>
<evidence type="ECO:0000256" key="9">
    <source>
        <dbReference type="ARBA" id="ARBA00023299"/>
    </source>
</evidence>
<dbReference type="NCBIfam" id="TIGR01364">
    <property type="entry name" value="serC_1"/>
    <property type="match status" value="1"/>
</dbReference>
<dbReference type="GO" id="GO:0005737">
    <property type="term" value="C:cytoplasm"/>
    <property type="evidence" value="ECO:0007669"/>
    <property type="project" value="TreeGrafter"/>
</dbReference>
<comment type="similarity">
    <text evidence="3">Belongs to the class-V pyridoxal-phosphate-dependent aminotransferase family. SerC subfamily.</text>
</comment>
<name>A0A0F9VZP6_9ZZZZ</name>
<dbReference type="InterPro" id="IPR015422">
    <property type="entry name" value="PyrdxlP-dep_Trfase_small"/>
</dbReference>
<evidence type="ECO:0000256" key="5">
    <source>
        <dbReference type="ARBA" id="ARBA00022576"/>
    </source>
</evidence>
<evidence type="ECO:0000256" key="11">
    <source>
        <dbReference type="ARBA" id="ARBA00049007"/>
    </source>
</evidence>
<comment type="catalytic activity">
    <reaction evidence="10">
        <text>4-(phosphooxy)-L-threonine + 2-oxoglutarate = (R)-3-hydroxy-2-oxo-4-phosphooxybutanoate + L-glutamate</text>
        <dbReference type="Rhea" id="RHEA:16573"/>
        <dbReference type="ChEBI" id="CHEBI:16810"/>
        <dbReference type="ChEBI" id="CHEBI:29985"/>
        <dbReference type="ChEBI" id="CHEBI:58452"/>
        <dbReference type="ChEBI" id="CHEBI:58538"/>
        <dbReference type="EC" id="2.6.1.52"/>
    </reaction>
</comment>
<dbReference type="NCBIfam" id="NF003764">
    <property type="entry name" value="PRK05355.1"/>
    <property type="match status" value="1"/>
</dbReference>
<evidence type="ECO:0000313" key="13">
    <source>
        <dbReference type="EMBL" id="KKO05473.1"/>
    </source>
</evidence>
<accession>A0A0F9VZP6</accession>
<dbReference type="GO" id="GO:0030170">
    <property type="term" value="F:pyridoxal phosphate binding"/>
    <property type="evidence" value="ECO:0007669"/>
    <property type="project" value="TreeGrafter"/>
</dbReference>
<dbReference type="FunFam" id="3.90.1150.10:FF:000006">
    <property type="entry name" value="Phosphoserine aminotransferase"/>
    <property type="match status" value="1"/>
</dbReference>
<evidence type="ECO:0000256" key="7">
    <source>
        <dbReference type="ARBA" id="ARBA00022679"/>
    </source>
</evidence>
<comment type="caution">
    <text evidence="13">The sequence shown here is derived from an EMBL/GenBank/DDBJ whole genome shotgun (WGS) entry which is preliminary data.</text>
</comment>
<reference evidence="13" key="1">
    <citation type="journal article" date="2015" name="Nature">
        <title>Complex archaea that bridge the gap between prokaryotes and eukaryotes.</title>
        <authorList>
            <person name="Spang A."/>
            <person name="Saw J.H."/>
            <person name="Jorgensen S.L."/>
            <person name="Zaremba-Niedzwiedzka K."/>
            <person name="Martijn J."/>
            <person name="Lind A.E."/>
            <person name="van Eijk R."/>
            <person name="Schleper C."/>
            <person name="Guy L."/>
            <person name="Ettema T.J."/>
        </authorList>
    </citation>
    <scope>NUCLEOTIDE SEQUENCE</scope>
</reference>
<dbReference type="PANTHER" id="PTHR43247">
    <property type="entry name" value="PHOSPHOSERINE AMINOTRANSFERASE"/>
    <property type="match status" value="1"/>
</dbReference>
<dbReference type="SUPFAM" id="SSF53383">
    <property type="entry name" value="PLP-dependent transferases"/>
    <property type="match status" value="1"/>
</dbReference>
<dbReference type="Gene3D" id="3.90.1150.10">
    <property type="entry name" value="Aspartate Aminotransferase, domain 1"/>
    <property type="match status" value="1"/>
</dbReference>
<dbReference type="PIRSF" id="PIRSF000525">
    <property type="entry name" value="SerC"/>
    <property type="match status" value="1"/>
</dbReference>
<dbReference type="Pfam" id="PF00266">
    <property type="entry name" value="Aminotran_5"/>
    <property type="match status" value="1"/>
</dbReference>
<evidence type="ECO:0000259" key="12">
    <source>
        <dbReference type="Pfam" id="PF00266"/>
    </source>
</evidence>
<dbReference type="Gene3D" id="3.40.640.10">
    <property type="entry name" value="Type I PLP-dependent aspartate aminotransferase-like (Major domain)"/>
    <property type="match status" value="1"/>
</dbReference>
<dbReference type="AlphaFoldDB" id="A0A0F9VZP6"/>
<dbReference type="InterPro" id="IPR022278">
    <property type="entry name" value="Pser_aminoTfrase"/>
</dbReference>
<gene>
    <name evidence="13" type="ORF">LCGC14_0077450</name>
</gene>